<gene>
    <name evidence="4" type="ORF">CLV63_12121</name>
</gene>
<dbReference type="Pfam" id="PF03703">
    <property type="entry name" value="bPH_2"/>
    <property type="match status" value="1"/>
</dbReference>
<dbReference type="Proteomes" id="UP000240542">
    <property type="component" value="Unassembled WGS sequence"/>
</dbReference>
<feature type="region of interest" description="Disordered" evidence="1">
    <location>
        <begin position="20"/>
        <end position="46"/>
    </location>
</feature>
<feature type="transmembrane region" description="Helical" evidence="2">
    <location>
        <begin position="79"/>
        <end position="99"/>
    </location>
</feature>
<dbReference type="PANTHER" id="PTHR34473:SF3">
    <property type="entry name" value="TRANSMEMBRANE PROTEIN-RELATED"/>
    <property type="match status" value="1"/>
</dbReference>
<dbReference type="InterPro" id="IPR005182">
    <property type="entry name" value="YdbS-like_PH"/>
</dbReference>
<feature type="transmembrane region" description="Helical" evidence="2">
    <location>
        <begin position="105"/>
        <end position="126"/>
    </location>
</feature>
<dbReference type="EMBL" id="PYGA01000021">
    <property type="protein sequence ID" value="PSK90896.1"/>
    <property type="molecule type" value="Genomic_DNA"/>
</dbReference>
<keyword evidence="2" id="KW-0472">Membrane</keyword>
<comment type="caution">
    <text evidence="4">The sequence shown here is derived from an EMBL/GenBank/DDBJ whole genome shotgun (WGS) entry which is preliminary data.</text>
</comment>
<reference evidence="4 5" key="1">
    <citation type="submission" date="2018-03" db="EMBL/GenBank/DDBJ databases">
        <title>Genomic Encyclopedia of Archaeal and Bacterial Type Strains, Phase II (KMG-II): from individual species to whole genera.</title>
        <authorList>
            <person name="Goeker M."/>
        </authorList>
    </citation>
    <scope>NUCLEOTIDE SEQUENCE [LARGE SCALE GENOMIC DNA]</scope>
    <source>
        <strain evidence="4 5">DSM 45312</strain>
    </source>
</reference>
<evidence type="ECO:0000256" key="1">
    <source>
        <dbReference type="SAM" id="MobiDB-lite"/>
    </source>
</evidence>
<accession>A0A2P8D151</accession>
<dbReference type="PANTHER" id="PTHR34473">
    <property type="entry name" value="UPF0699 TRANSMEMBRANE PROTEIN YDBS"/>
    <property type="match status" value="1"/>
</dbReference>
<feature type="domain" description="YdbS-like PH" evidence="3">
    <location>
        <begin position="128"/>
        <end position="204"/>
    </location>
</feature>
<evidence type="ECO:0000259" key="3">
    <source>
        <dbReference type="Pfam" id="PF03703"/>
    </source>
</evidence>
<protein>
    <recommendedName>
        <fullName evidence="3">YdbS-like PH domain-containing protein</fullName>
    </recommendedName>
</protein>
<name>A0A2P8D151_9ACTN</name>
<dbReference type="AlphaFoldDB" id="A0A2P8D151"/>
<sequence length="216" mass="22558">MEFAAPKDAPRFVDAADAPGEVDGAAVPEPQPGPPPDTPAPDRKAQRAAAATAVAEAFAAPTGAAWSRVSTVLVWYRRLILLGAALPLIAGVGVLAWLIGGWPLLVVWAVPALAALVAGWIGAVAVQRSWGYAEGATDFYLTCGIVMRQLIVVPYGRMQLVDVTANLLEQALGIATVRVRTAATTADTRIPGLRLADAVVLRDRLAARSETFSTGL</sequence>
<evidence type="ECO:0000313" key="5">
    <source>
        <dbReference type="Proteomes" id="UP000240542"/>
    </source>
</evidence>
<keyword evidence="5" id="KW-1185">Reference proteome</keyword>
<feature type="compositionally biased region" description="Pro residues" evidence="1">
    <location>
        <begin position="29"/>
        <end position="39"/>
    </location>
</feature>
<keyword evidence="2" id="KW-0812">Transmembrane</keyword>
<organism evidence="4 5">
    <name type="scientific">Murinocardiopsis flavida</name>
    <dbReference type="NCBI Taxonomy" id="645275"/>
    <lineage>
        <taxon>Bacteria</taxon>
        <taxon>Bacillati</taxon>
        <taxon>Actinomycetota</taxon>
        <taxon>Actinomycetes</taxon>
        <taxon>Streptosporangiales</taxon>
        <taxon>Nocardiopsidaceae</taxon>
        <taxon>Murinocardiopsis</taxon>
    </lineage>
</organism>
<dbReference type="RefSeq" id="WP_342751437.1">
    <property type="nucleotide sequence ID" value="NZ_PYGA01000021.1"/>
</dbReference>
<evidence type="ECO:0000313" key="4">
    <source>
        <dbReference type="EMBL" id="PSK90896.1"/>
    </source>
</evidence>
<proteinExistence type="predicted"/>
<keyword evidence="2" id="KW-1133">Transmembrane helix</keyword>
<evidence type="ECO:0000256" key="2">
    <source>
        <dbReference type="SAM" id="Phobius"/>
    </source>
</evidence>